<evidence type="ECO:0000313" key="1">
    <source>
        <dbReference type="EMBL" id="NDU42296.1"/>
    </source>
</evidence>
<dbReference type="InterPro" id="IPR017853">
    <property type="entry name" value="GH"/>
</dbReference>
<dbReference type="RefSeq" id="WP_163097546.1">
    <property type="nucleotide sequence ID" value="NZ_CP127523.1"/>
</dbReference>
<dbReference type="SUPFAM" id="SSF51445">
    <property type="entry name" value="(Trans)glycosidases"/>
    <property type="match status" value="1"/>
</dbReference>
<proteinExistence type="predicted"/>
<comment type="caution">
    <text evidence="1">The sequence shown here is derived from an EMBL/GenBank/DDBJ whole genome shotgun (WGS) entry which is preliminary data.</text>
</comment>
<dbReference type="EMBL" id="WNJL01000029">
    <property type="protein sequence ID" value="NDU42296.1"/>
    <property type="molecule type" value="Genomic_DNA"/>
</dbReference>
<sequence>MSNFARSVFSAGLPSRVAICMAIALVGQSPIIYADPDPGAIRVALTGLPKGLSPGFYGFNLDFWFAIHAARLDNPTLLRAAAALHPMVLRYPGGTLANYWNWRTGWFIRHDLPSRLRWTKHRTHVPYTLSRFKTIVNATGASPVFDLNLLTSKLSDQLSMLHQARNLGLPVRYVELGNEFYLSKAGYKAHFPTPQAYAHRAWRWATAIHHAFPRARIAAVGFWHVPGQQPAPRAAQWNTGLGHLAGVQAITMHDYASPARLIPRAMLQGRLDTSTIPLLLGLPFQAVRGLDESRYELPASLVQLPIWVTEYNLGPLRLDGHPHPDAIDALWVHGLYNATLGLLLAQTPHVQMALVHALIGSPMFSVLQSAPPYQRSASGYTLSLLYRAAKEAISLQTLSFAPEPMAHPVPFLRLGKMPAYPTLIGAVFQSPRSQRAVLINLSSRPRTLDMGKLLGGAFHYRERYAPAQMTVAANQIPTTRSENATTSFVLKPYAIALLRKVTHRPG</sequence>
<gene>
    <name evidence="1" type="ORF">GL267_06445</name>
</gene>
<name>A0A845U4X7_9PROT</name>
<dbReference type="AlphaFoldDB" id="A0A845U4X7"/>
<organism evidence="1">
    <name type="scientific">Acidithiobacillus ferrianus</name>
    <dbReference type="NCBI Taxonomy" id="2678518"/>
    <lineage>
        <taxon>Bacteria</taxon>
        <taxon>Pseudomonadati</taxon>
        <taxon>Pseudomonadota</taxon>
        <taxon>Acidithiobacillia</taxon>
        <taxon>Acidithiobacillales</taxon>
        <taxon>Acidithiobacillaceae</taxon>
        <taxon>Acidithiobacillus</taxon>
    </lineage>
</organism>
<reference evidence="1" key="1">
    <citation type="submission" date="2019-11" db="EMBL/GenBank/DDBJ databases">
        <title>Acidithiobacillus ferrianus sp. nov.: a facultatively anaerobic and extremely acidophilic chemolithoautotroph.</title>
        <authorList>
            <person name="Norris P.R."/>
            <person name="Falagan C."/>
            <person name="Moya-Beltran A."/>
            <person name="Castro M."/>
            <person name="Quatrini R."/>
            <person name="Johnson D.B."/>
        </authorList>
    </citation>
    <scope>NUCLEOTIDE SEQUENCE [LARGE SCALE GENOMIC DNA]</scope>
    <source>
        <strain evidence="1">MG</strain>
    </source>
</reference>
<dbReference type="Gene3D" id="3.20.20.80">
    <property type="entry name" value="Glycosidases"/>
    <property type="match status" value="1"/>
</dbReference>
<protein>
    <submittedName>
        <fullName evidence="1">Uncharacterized protein</fullName>
    </submittedName>
</protein>
<accession>A0A845U4X7</accession>